<evidence type="ECO:0000313" key="8">
    <source>
        <dbReference type="Proteomes" id="UP001626550"/>
    </source>
</evidence>
<protein>
    <recommendedName>
        <fullName evidence="6">SEC7 domain-containing protein</fullName>
    </recommendedName>
</protein>
<dbReference type="FunFam" id="1.10.1000.11:FF:000007">
    <property type="entry name" value="Golgi-specific brefeldin A-resistance guanine nucleotide exchange factor 1"/>
    <property type="match status" value="1"/>
</dbReference>
<dbReference type="Pfam" id="PF12783">
    <property type="entry name" value="Sec7-like_HUS"/>
    <property type="match status" value="1"/>
</dbReference>
<dbReference type="PROSITE" id="PS50190">
    <property type="entry name" value="SEC7"/>
    <property type="match status" value="1"/>
</dbReference>
<dbReference type="SMART" id="SM00222">
    <property type="entry name" value="Sec7"/>
    <property type="match status" value="1"/>
</dbReference>
<dbReference type="InterPro" id="IPR056604">
    <property type="entry name" value="GBF1-like_TPR"/>
</dbReference>
<dbReference type="EMBL" id="JBJKFK010001988">
    <property type="protein sequence ID" value="KAL3311845.1"/>
    <property type="molecule type" value="Genomic_DNA"/>
</dbReference>
<accession>A0ABD2PXC0</accession>
<dbReference type="Proteomes" id="UP001626550">
    <property type="component" value="Unassembled WGS sequence"/>
</dbReference>
<evidence type="ECO:0000256" key="2">
    <source>
        <dbReference type="ARBA" id="ARBA00004399"/>
    </source>
</evidence>
<proteinExistence type="predicted"/>
<keyword evidence="4" id="KW-0333">Golgi apparatus</keyword>
<evidence type="ECO:0000256" key="5">
    <source>
        <dbReference type="SAM" id="MobiDB-lite"/>
    </source>
</evidence>
<evidence type="ECO:0000259" key="6">
    <source>
        <dbReference type="PROSITE" id="PS50190"/>
    </source>
</evidence>
<feature type="domain" description="SEC7" evidence="6">
    <location>
        <begin position="554"/>
        <end position="744"/>
    </location>
</feature>
<organism evidence="7 8">
    <name type="scientific">Cichlidogyrus casuarinus</name>
    <dbReference type="NCBI Taxonomy" id="1844966"/>
    <lineage>
        <taxon>Eukaryota</taxon>
        <taxon>Metazoa</taxon>
        <taxon>Spiralia</taxon>
        <taxon>Lophotrochozoa</taxon>
        <taxon>Platyhelminthes</taxon>
        <taxon>Monogenea</taxon>
        <taxon>Monopisthocotylea</taxon>
        <taxon>Dactylogyridea</taxon>
        <taxon>Ancyrocephalidae</taxon>
        <taxon>Cichlidogyrus</taxon>
    </lineage>
</organism>
<evidence type="ECO:0000256" key="3">
    <source>
        <dbReference type="ARBA" id="ARBA00022448"/>
    </source>
</evidence>
<dbReference type="SUPFAM" id="SSF48425">
    <property type="entry name" value="Sec7 domain"/>
    <property type="match status" value="1"/>
</dbReference>
<evidence type="ECO:0000313" key="7">
    <source>
        <dbReference type="EMBL" id="KAL3311845.1"/>
    </source>
</evidence>
<dbReference type="GO" id="GO:0010256">
    <property type="term" value="P:endomembrane system organization"/>
    <property type="evidence" value="ECO:0007669"/>
    <property type="project" value="UniProtKB-ARBA"/>
</dbReference>
<feature type="compositionally biased region" description="Polar residues" evidence="5">
    <location>
        <begin position="1487"/>
        <end position="1509"/>
    </location>
</feature>
<dbReference type="Gene3D" id="1.10.1000.11">
    <property type="entry name" value="Arf Nucleotide-binding Site Opener,domain 2"/>
    <property type="match status" value="1"/>
</dbReference>
<dbReference type="CDD" id="cd00171">
    <property type="entry name" value="Sec7"/>
    <property type="match status" value="1"/>
</dbReference>
<evidence type="ECO:0000256" key="4">
    <source>
        <dbReference type="ARBA" id="ARBA00023034"/>
    </source>
</evidence>
<dbReference type="InterPro" id="IPR000904">
    <property type="entry name" value="Sec7_dom"/>
</dbReference>
<feature type="region of interest" description="Disordered" evidence="5">
    <location>
        <begin position="1481"/>
        <end position="1509"/>
    </location>
</feature>
<dbReference type="PANTHER" id="PTHR10663:SF388">
    <property type="entry name" value="GOLGI-SPECIFIC BREFELDIN A-RESISTANCE GUANINE NUCLEOTIDE EXCHANGE FACTOR 1"/>
    <property type="match status" value="1"/>
</dbReference>
<dbReference type="GO" id="GO:0005794">
    <property type="term" value="C:Golgi apparatus"/>
    <property type="evidence" value="ECO:0007669"/>
    <property type="project" value="UniProtKB-SubCell"/>
</dbReference>
<dbReference type="GO" id="GO:0005793">
    <property type="term" value="C:endoplasmic reticulum-Golgi intermediate compartment"/>
    <property type="evidence" value="ECO:0007669"/>
    <property type="project" value="UniProtKB-SubCell"/>
</dbReference>
<evidence type="ECO:0000256" key="1">
    <source>
        <dbReference type="ARBA" id="ARBA00004222"/>
    </source>
</evidence>
<comment type="subcellular location">
    <subcellularLocation>
        <location evidence="2">Endoplasmic reticulum-Golgi intermediate compartment</location>
    </subcellularLocation>
    <subcellularLocation>
        <location evidence="1">Golgi apparatus</location>
        <location evidence="1">cis-Golgi network</location>
    </subcellularLocation>
</comment>
<name>A0ABD2PXC0_9PLAT</name>
<comment type="caution">
    <text evidence="7">The sequence shown here is derived from an EMBL/GenBank/DDBJ whole genome shotgun (WGS) entry which is preliminary data.</text>
</comment>
<keyword evidence="8" id="KW-1185">Reference proteome</keyword>
<dbReference type="Gene3D" id="1.10.220.20">
    <property type="match status" value="1"/>
</dbReference>
<dbReference type="PANTHER" id="PTHR10663">
    <property type="entry name" value="GUANYL-NUCLEOTIDE EXCHANGE FACTOR"/>
    <property type="match status" value="1"/>
</dbReference>
<dbReference type="InterPro" id="IPR035999">
    <property type="entry name" value="Sec7_dom_sf"/>
</dbReference>
<keyword evidence="3" id="KW-0813">Transport</keyword>
<dbReference type="GO" id="GO:0016197">
    <property type="term" value="P:endosomal transport"/>
    <property type="evidence" value="ECO:0007669"/>
    <property type="project" value="UniProtKB-ARBA"/>
</dbReference>
<dbReference type="Pfam" id="PF23325">
    <property type="entry name" value="TPR_28"/>
    <property type="match status" value="1"/>
</dbReference>
<dbReference type="InterPro" id="IPR032691">
    <property type="entry name" value="Mon2/Sec7/BIG1-like_HUS"/>
</dbReference>
<dbReference type="InterPro" id="IPR023394">
    <property type="entry name" value="Sec7_C_sf"/>
</dbReference>
<gene>
    <name evidence="7" type="ORF">Ciccas_009569</name>
</gene>
<reference evidence="7 8" key="1">
    <citation type="submission" date="2024-11" db="EMBL/GenBank/DDBJ databases">
        <title>Adaptive evolution of stress response genes in parasites aligns with host niche diversity.</title>
        <authorList>
            <person name="Hahn C."/>
            <person name="Resl P."/>
        </authorList>
    </citation>
    <scope>NUCLEOTIDE SEQUENCE [LARGE SCALE GENOMIC DNA]</scope>
    <source>
        <strain evidence="7">EGGRZ-B1_66</strain>
        <tissue evidence="7">Body</tissue>
    </source>
</reference>
<dbReference type="Pfam" id="PF01369">
    <property type="entry name" value="Sec7"/>
    <property type="match status" value="1"/>
</dbReference>
<sequence>MAPKNAISTIKSEITQILTAMKWDSRVGSRTANDEAYKTLFKALSQLRSILNNISNLNEIEPLVYLTPFLNVVKSESTSGYITDLALTSVDKFLSYGLIDPSSATDSSSLAAIASAADAIACAVTRTNFSGSSRQADEVVLMKILHLLRSLLLLPVGTLVTNDSIAKILQVCPHPTASKSIRVSRGHCWSRQAPAMTVCFQLCFEAKVTELLRKTSESVLASLIQLFFFRLPSLKPLHQAQAPEEADAKSQVPVNLRKSISSNDDDAVLVEASDYLPASDTGQELPGLGVDSSKHSYMSPEEASRPQAAAVQQATPYDLLAVYRLFDYLITCLDAETSTDNVILTALNLITVALETGADAVARSPFLMDLVKARLSKFLVFLLSTERAGTLTAVCRTAFLLFESIRTQLKLQLEAFLRRLVELVSHDNVKTPPELKEIGLDALIQLFALPCFPVELYLNYDCDAYAVSLFDLVAETLSKNSHTGAARGGHFTLSADSYQMLSLDALLLVMDSIEVNCLSQDEAASSMLVEEESLRKRLVNRHHTDASLIPSSVELAKQRHRKRVLLRGTHKFNSCPKTGIAYLQKHRILQDPIDPDELAQFLISNPQLDKKIIGDYLSNRKNTTVLAQFVKKLNFSGMRIDQALRLYVEAFRLPGEAPLIQHLMEHFAEQWSIANEMPFANVDAAFTLSYAILMLNTDQHNPNSKKQNVPMNLAAFQRNLTGMNGGADFDQELLAGIFREIRDNEIVMPSEQTGLVKENYLWKCLLNRSQQTSLVYLHLQPGHFDAEIFAALCGPLLLALVRVFDRAGPTDALGQLRAITGFIQCARMASYYGMSDVLDTVVLEMCRFTGLLPSDKLLRTADATIDQLAVSFGRSAKSRLAASLAFALVAHHGDQVRDGWRALLECILQMFRASLLPRSLVQTEDFTQQDRIVRITPKGPMRSSNAGSENSKVENSVLGSFYQFFYSPAPNPDPEPSAEKLDGNEGGDADHVLTSRQMSVQINNRKLLTNAVIDSIALAQAANSYNDAMAKQSALKSVADLQIGQVLADSKFLVDDSIEALTQALLSYIQDDQLSLGGSLARDLVDTHLEALWTGLSSADASERHNLLQDVNFYHTLMLDAVAPHREVTAHSHVEGMALSTSTPNLDLISDLKSARQEEEEPHLSGAHATLPVSAECRVFCLELLMRVLLTNRDRVHSLWSKVRIRLAEVILCSDTPTFMVERVCVGLLRLAVRMLRKQEMTLQMLLFLHTLLVLRAPQLLVPPHSALHPFTQRKSIQHKIQQARNSGAERQALAAAVRYLRSLQSVHETSIAQQVVRGLGDLMHTHAADLASPLEWHLVFNLISIAGASLRVVPSKDLIQLSWKAPDEPHLPTVPSVVAGEECSEGKPVTSILLRFLPKNLALPVEIGLRDPVALEKACENLNFLIRDPAYLMPDNYESCVYCLRVFVEACLCKRADQQLQRKLTMELLTLNHRSMSSDRIAVTSPDGSPANSASPVTSPKHQSNQTSNDLLNTFLMPEGGVDVLSSEVALQEQNSTNQVTGNLSLQLLDLIHTLFMRTTSIYIEWNREQMQARGELGPGAQVPEPDIEILWNRCWLPLLKATARLAMDTRKEVRAEALSFLQRQLHSQILQPLAGHHWIFCFEQILFPLLASYLESIAQEETEDSRDTAELTDPRMRAIPFITKVFLQHLTALHQTPHFLSTWSHLLTFMEHFITASSCDSLNDAVRESLKNVLLVMYTSAILVRDQGDIWHTTKQQLQSFLPNLLDQLFPQASPKTDTKNVTVTQHLVQAEAQAMPQQQVQLEAQEVPQQQVQVEARTVPEVAAELMERGESVYGQYSMHYGYGYPYMGGPVLTNQPLVTGPEQTNFYQYPGPQMFHPQAYYYPHNYQSQATPVPGTAEQNPTTSIQP</sequence>
<feature type="region of interest" description="Disordered" evidence="5">
    <location>
        <begin position="278"/>
        <end position="301"/>
    </location>
</feature>